<protein>
    <submittedName>
        <fullName evidence="1">Uncharacterized protein</fullName>
    </submittedName>
</protein>
<dbReference type="RefSeq" id="WP_224975689.1">
    <property type="nucleotide sequence ID" value="NZ_JAYJJU010000005.1"/>
</dbReference>
<keyword evidence="2" id="KW-1185">Reference proteome</keyword>
<comment type="caution">
    <text evidence="1">The sequence shown here is derived from an EMBL/GenBank/DDBJ whole genome shotgun (WGS) entry which is preliminary data.</text>
</comment>
<dbReference type="EMBL" id="JAYJJU010000005">
    <property type="protein sequence ID" value="MEB3031506.1"/>
    <property type="molecule type" value="Genomic_DNA"/>
</dbReference>
<dbReference type="Proteomes" id="UP001298593">
    <property type="component" value="Unassembled WGS sequence"/>
</dbReference>
<organism evidence="1 2">
    <name type="scientific">[Mycobacterium] nativiensis</name>
    <dbReference type="NCBI Taxonomy" id="2855503"/>
    <lineage>
        <taxon>Bacteria</taxon>
        <taxon>Bacillati</taxon>
        <taxon>Actinomycetota</taxon>
        <taxon>Actinomycetes</taxon>
        <taxon>Mycobacteriales</taxon>
        <taxon>Mycobacteriaceae</taxon>
        <taxon>Mycolicibacter</taxon>
    </lineage>
</organism>
<reference evidence="1 2" key="1">
    <citation type="submission" date="2023-12" db="EMBL/GenBank/DDBJ databases">
        <title>Description of new species of Mycobacterium terrae complex isolated from sewage at the Sao Paulo Zoological Park Foundation in Brazil.</title>
        <authorList>
            <person name="Romagnoli C.L."/>
            <person name="Conceicao E.C."/>
            <person name="Machado E."/>
            <person name="Barreto L.B.P.F."/>
            <person name="Sharma A."/>
            <person name="Silva N.M."/>
            <person name="Marques L.E."/>
            <person name="Juliana M.A."/>
            <person name="Lourenco M.C.S."/>
            <person name="Digiampietri L.A."/>
            <person name="Suffys P.N."/>
            <person name="Viana-Niero C."/>
        </authorList>
    </citation>
    <scope>NUCLEOTIDE SEQUENCE [LARGE SCALE GENOMIC DNA]</scope>
    <source>
        <strain evidence="1 2">MYC340</strain>
    </source>
</reference>
<name>A0ABU5XVK9_9MYCO</name>
<evidence type="ECO:0000313" key="1">
    <source>
        <dbReference type="EMBL" id="MEB3031506.1"/>
    </source>
</evidence>
<evidence type="ECO:0000313" key="2">
    <source>
        <dbReference type="Proteomes" id="UP001298593"/>
    </source>
</evidence>
<accession>A0ABU5XVK9</accession>
<sequence length="106" mass="11629">MLPVHGGPLAASPLPSIRPRWNPVVTNWSGFGVYRVRFEDTVPCYVTPLMKLPIAGLDAPMEGPDGLGLAFQMSLPPREFSAMSNPTAREHLHRFRGAGDELPHLN</sequence>
<proteinExistence type="predicted"/>
<gene>
    <name evidence="1" type="ORF">KV113_08020</name>
</gene>